<dbReference type="InterPro" id="IPR050085">
    <property type="entry name" value="AGPR"/>
</dbReference>
<keyword evidence="3 6" id="KW-0028">Amino-acid biosynthesis</keyword>
<evidence type="ECO:0000256" key="1">
    <source>
        <dbReference type="ARBA" id="ARBA00022490"/>
    </source>
</evidence>
<evidence type="ECO:0000256" key="6">
    <source>
        <dbReference type="HAMAP-Rule" id="MF_01110"/>
    </source>
</evidence>
<dbReference type="PANTHER" id="PTHR32338">
    <property type="entry name" value="N-ACETYL-GAMMA-GLUTAMYL-PHOSPHATE REDUCTASE, CHLOROPLASTIC-RELATED-RELATED"/>
    <property type="match status" value="1"/>
</dbReference>
<dbReference type="GO" id="GO:0051287">
    <property type="term" value="F:NAD binding"/>
    <property type="evidence" value="ECO:0007669"/>
    <property type="project" value="InterPro"/>
</dbReference>
<name>A0A1I7F3D1_9FIRM</name>
<dbReference type="InterPro" id="IPR010136">
    <property type="entry name" value="AGPR_type-2"/>
</dbReference>
<reference evidence="8 9" key="1">
    <citation type="submission" date="2016-10" db="EMBL/GenBank/DDBJ databases">
        <authorList>
            <person name="de Groot N.N."/>
        </authorList>
    </citation>
    <scope>NUCLEOTIDE SEQUENCE [LARGE SCALE GENOMIC DNA]</scope>
    <source>
        <strain evidence="8 9">KHGC13</strain>
    </source>
</reference>
<dbReference type="Pfam" id="PF01118">
    <property type="entry name" value="Semialdhyde_dh"/>
    <property type="match status" value="1"/>
</dbReference>
<dbReference type="InterPro" id="IPR036291">
    <property type="entry name" value="NAD(P)-bd_dom_sf"/>
</dbReference>
<feature type="active site" evidence="6">
    <location>
        <position position="115"/>
    </location>
</feature>
<keyword evidence="9" id="KW-1185">Reference proteome</keyword>
<keyword evidence="1 6" id="KW-0963">Cytoplasm</keyword>
<evidence type="ECO:0000256" key="4">
    <source>
        <dbReference type="ARBA" id="ARBA00022857"/>
    </source>
</evidence>
<keyword evidence="4 6" id="KW-0521">NADP</keyword>
<dbReference type="InterPro" id="IPR058924">
    <property type="entry name" value="AGPR_dimerisation_dom"/>
</dbReference>
<comment type="subcellular location">
    <subcellularLocation>
        <location evidence="6">Cytoplasm</location>
    </subcellularLocation>
</comment>
<comment type="function">
    <text evidence="6">Catalyzes the NADPH-dependent reduction of N-acetyl-5-glutamyl phosphate to yield N-acetyl-L-glutamate 5-semialdehyde.</text>
</comment>
<evidence type="ECO:0000313" key="8">
    <source>
        <dbReference type="EMBL" id="SFU30738.1"/>
    </source>
</evidence>
<accession>A0A1I7F3D1</accession>
<keyword evidence="5 6" id="KW-0560">Oxidoreductase</keyword>
<dbReference type="CDD" id="cd17896">
    <property type="entry name" value="AGPR_2_N"/>
    <property type="match status" value="1"/>
</dbReference>
<dbReference type="HAMAP" id="MF_01110">
    <property type="entry name" value="ArgC_type2"/>
    <property type="match status" value="1"/>
</dbReference>
<dbReference type="SUPFAM" id="SSF55347">
    <property type="entry name" value="Glyceraldehyde-3-phosphate dehydrogenase-like, C-terminal domain"/>
    <property type="match status" value="1"/>
</dbReference>
<evidence type="ECO:0000256" key="2">
    <source>
        <dbReference type="ARBA" id="ARBA00022571"/>
    </source>
</evidence>
<dbReference type="Gene3D" id="3.30.360.10">
    <property type="entry name" value="Dihydrodipicolinate Reductase, domain 2"/>
    <property type="match status" value="1"/>
</dbReference>
<sequence length="309" mass="34099">MGYKVFIDGGHGTTGLKIHERLDQRDDIEILRIDEAHRKDLDAKIEMTKQADISILCLPDAASRELAQAAPPDVRLIDTSTAHRTNPDWVYGMPELAPGQREKIRNAARVANPGCHATGFILLVRPLVDAGILPPDYPLDAFCITGYSGGGKKMIQNHEKADREAYLSSPGQYGLTQKHKHLPEMVMMTGISQAPAFSPIVGDFYSGMVMTVPLHTGMLHGSPGPEEIRQVYRERYGEEKMIRVMDKDPEDGFIHSNVMAGSDEFQIFVTGNEERVLLLSRFDNLGKGASGQAVQNMNIMLGIEETKGV</sequence>
<organism evidence="8 9">
    <name type="scientific">Eubacterium pyruvativorans</name>
    <dbReference type="NCBI Taxonomy" id="155865"/>
    <lineage>
        <taxon>Bacteria</taxon>
        <taxon>Bacillati</taxon>
        <taxon>Bacillota</taxon>
        <taxon>Clostridia</taxon>
        <taxon>Eubacteriales</taxon>
        <taxon>Eubacteriaceae</taxon>
        <taxon>Eubacterium</taxon>
    </lineage>
</organism>
<dbReference type="EC" id="1.2.1.38" evidence="6"/>
<dbReference type="Proteomes" id="UP000198817">
    <property type="component" value="Unassembled WGS sequence"/>
</dbReference>
<dbReference type="PANTHER" id="PTHR32338:SF10">
    <property type="entry name" value="N-ACETYL-GAMMA-GLUTAMYL-PHOSPHATE REDUCTASE, CHLOROPLASTIC-RELATED"/>
    <property type="match status" value="1"/>
</dbReference>
<gene>
    <name evidence="6" type="primary">argC</name>
    <name evidence="8" type="ORF">SAMN05216508_101235</name>
</gene>
<dbReference type="UniPathway" id="UPA00068">
    <property type="reaction ID" value="UER00108"/>
</dbReference>
<dbReference type="GO" id="GO:0006526">
    <property type="term" value="P:L-arginine biosynthetic process"/>
    <property type="evidence" value="ECO:0007669"/>
    <property type="project" value="UniProtKB-UniRule"/>
</dbReference>
<evidence type="ECO:0000313" key="9">
    <source>
        <dbReference type="Proteomes" id="UP000198817"/>
    </source>
</evidence>
<dbReference type="CDD" id="cd23935">
    <property type="entry name" value="AGPR_2_C"/>
    <property type="match status" value="1"/>
</dbReference>
<feature type="domain" description="Semialdehyde dehydrogenase NAD-binding" evidence="7">
    <location>
        <begin position="4"/>
        <end position="104"/>
    </location>
</feature>
<dbReference type="STRING" id="155865.SAMN05216515_10589"/>
<dbReference type="SUPFAM" id="SSF51735">
    <property type="entry name" value="NAD(P)-binding Rossmann-fold domains"/>
    <property type="match status" value="1"/>
</dbReference>
<dbReference type="GO" id="GO:0003942">
    <property type="term" value="F:N-acetyl-gamma-glutamyl-phosphate reductase activity"/>
    <property type="evidence" value="ECO:0007669"/>
    <property type="project" value="UniProtKB-UniRule"/>
</dbReference>
<dbReference type="Pfam" id="PF22698">
    <property type="entry name" value="Semialdhyde_dhC_1"/>
    <property type="match status" value="1"/>
</dbReference>
<dbReference type="GO" id="GO:0005737">
    <property type="term" value="C:cytoplasm"/>
    <property type="evidence" value="ECO:0007669"/>
    <property type="project" value="UniProtKB-SubCell"/>
</dbReference>
<evidence type="ECO:0000256" key="3">
    <source>
        <dbReference type="ARBA" id="ARBA00022605"/>
    </source>
</evidence>
<dbReference type="RefSeq" id="WP_207646727.1">
    <property type="nucleotide sequence ID" value="NZ_FOWF01000005.1"/>
</dbReference>
<comment type="similarity">
    <text evidence="6">Belongs to the NAGSA dehydrogenase family. Type 2 subfamily.</text>
</comment>
<protein>
    <recommendedName>
        <fullName evidence="6">N-acetyl-gamma-glutamyl-phosphate reductase</fullName>
        <shortName evidence="6">AGPR</shortName>
        <ecNumber evidence="6">1.2.1.38</ecNumber>
    </recommendedName>
    <alternativeName>
        <fullName evidence="6">N-acetyl-glutamate semialdehyde dehydrogenase</fullName>
        <shortName evidence="6">NAGSA dehydrogenase</shortName>
    </alternativeName>
</protein>
<dbReference type="SMART" id="SM00859">
    <property type="entry name" value="Semialdhyde_dh"/>
    <property type="match status" value="1"/>
</dbReference>
<dbReference type="EMBL" id="FPBT01000001">
    <property type="protein sequence ID" value="SFU30738.1"/>
    <property type="molecule type" value="Genomic_DNA"/>
</dbReference>
<evidence type="ECO:0000259" key="7">
    <source>
        <dbReference type="SMART" id="SM00859"/>
    </source>
</evidence>
<proteinExistence type="inferred from homology"/>
<evidence type="ECO:0000256" key="5">
    <source>
        <dbReference type="ARBA" id="ARBA00023002"/>
    </source>
</evidence>
<dbReference type="InterPro" id="IPR000534">
    <property type="entry name" value="Semialdehyde_DH_NAD-bd"/>
</dbReference>
<comment type="pathway">
    <text evidence="6">Amino-acid biosynthesis; L-arginine biosynthesis; N(2)-acetyl-L-ornithine from L-glutamate: step 3/4.</text>
</comment>
<comment type="catalytic activity">
    <reaction evidence="6">
        <text>N-acetyl-L-glutamate 5-semialdehyde + phosphate + NADP(+) = N-acetyl-L-glutamyl 5-phosphate + NADPH + H(+)</text>
        <dbReference type="Rhea" id="RHEA:21588"/>
        <dbReference type="ChEBI" id="CHEBI:15378"/>
        <dbReference type="ChEBI" id="CHEBI:29123"/>
        <dbReference type="ChEBI" id="CHEBI:43474"/>
        <dbReference type="ChEBI" id="CHEBI:57783"/>
        <dbReference type="ChEBI" id="CHEBI:57936"/>
        <dbReference type="ChEBI" id="CHEBI:58349"/>
        <dbReference type="EC" id="1.2.1.38"/>
    </reaction>
</comment>
<dbReference type="Gene3D" id="3.40.50.720">
    <property type="entry name" value="NAD(P)-binding Rossmann-like Domain"/>
    <property type="match status" value="1"/>
</dbReference>
<keyword evidence="2 6" id="KW-0055">Arginine biosynthesis</keyword>
<dbReference type="NCBIfam" id="TIGR01851">
    <property type="entry name" value="argC_other"/>
    <property type="match status" value="1"/>
</dbReference>
<dbReference type="AlphaFoldDB" id="A0A1I7F3D1"/>